<feature type="chain" id="PRO_5041648232" evidence="3">
    <location>
        <begin position="24"/>
        <end position="2006"/>
    </location>
</feature>
<dbReference type="PANTHER" id="PTHR30329">
    <property type="entry name" value="STATOR ELEMENT OF FLAGELLAR MOTOR COMPLEX"/>
    <property type="match status" value="1"/>
</dbReference>
<accession>A0AA95H7D3</accession>
<dbReference type="InterPro" id="IPR006665">
    <property type="entry name" value="OmpA-like"/>
</dbReference>
<keyword evidence="1" id="KW-0472">Membrane</keyword>
<dbReference type="SUPFAM" id="SSF56925">
    <property type="entry name" value="OMPA-like"/>
    <property type="match status" value="1"/>
</dbReference>
<dbReference type="InterPro" id="IPR036737">
    <property type="entry name" value="OmpA-like_sf"/>
</dbReference>
<dbReference type="SUPFAM" id="SSF49478">
    <property type="entry name" value="Cna protein B-type domain"/>
    <property type="match status" value="1"/>
</dbReference>
<reference evidence="5" key="2">
    <citation type="submission" date="2023-04" db="EMBL/GenBank/DDBJ databases">
        <authorList>
            <person name="Beletskiy A.V."/>
            <person name="Mardanov A.V."/>
            <person name="Ravin N.V."/>
        </authorList>
    </citation>
    <scope>NUCLEOTIDE SEQUENCE</scope>
    <source>
        <strain evidence="5">GKL-01</strain>
    </source>
</reference>
<sequence>MVRILNVLMLWLITSILCLPVWAATPAGTRIVNQAEATYFDTLTGETITLLSNYASLVVATYAEHDLIQDNTQVAIAGQPVYFSHTLTNVGNVPDTYTLQVNNEEGDNGDISNLRLFADINSDGQVNPGEPELKTTGLIMPDQRVSIVIAGTIPNTATKNDQFKIQITSKANTNNKQHSNIDIATLKDKAVLRLNDLVDIDCNTNLMIGQRVKHEVSFSNIGTQMPSERTIQVDGVSLTGVLIEVQLSDYMDLTVNGNFTVAPITATRVVYIKQLGWTNYNNWDAKQKVDKLGVLIPATSLKPTQSGKFNYSLTVVKVPSKPVVVYGQAIVDENANGSSDFSSNNTCSTVTPEGFEDPNIDPSKIGTILGIVFDSATLEPVGNANIELVPVEENAAVQVMPQASTIRSFKTSDDGAYNFEKVATGQYYLRINAPTGYIAPSVNAPSHFGSRRIGEASYGLPGFIAIGGKAEGSQKGIFTVSKDNSIVAFDIPVDRKGITGQLAIEKKASKTTVAIGDLLSYSIKVRNLSKENLHTGYIKDQLPYGFKYIQGTAKLNDKYIADPSLSLVGNEKGALLAFRLSDIAKDAELTLTYIVQVTAIAKTSDGINSAYAHADTFTNLLITSPTVKAQVTIKPEGVLSDKAILFGRLAIAPGCKIDDGKDPDKYKEKHGWPLANVKLFMEDGTYAITDPDGQYSLYGIKPGLHVIKVDTHSLPDGIVLQATDVAHAGDPDSRFVDMLPGDFQRADFTAKCPLKAPDEPKEACIEKKIDVHGKEWVTRNQPNILPPLSFESGKIEIKPEYMDKLRAIYDLATDKHNVRFAFVGHTDNMPLSAENKAKYKTNLELSKQRAYEAAAFVLQNLERPLEISIDGQGDKQPIASNDKPEGRAQNRRVEMALVYDEEVDKFSEALHARCVNYTVPGENMVGQRIMSRVKTAALGWHTELDLVDPNNANSLSNLANQASAANDGDISSGLMKAYQNKTQEVYISDEEKASVEDDEKETSMPVAKEVVKDIKQAQAKAGAWLWPLTDTSLDGRFMVVVPEGVTPRLLVNGKAVTDSHLGEQIVNKKEGAQLMAWYGVDLNEGENDIKVVAKDNFGNERTLASKTFKRPSAAVSIRMSTVGKLIADGGRSSVPVKIEVLDKNGYPAKGVYFITLETTEGEWVEPDVQDKITGHQVKVSKGERIVHLRSSSKTGQVQVRVSTGELKGETNVAQIAEMRPLIAVGLVDLRAFHNYGDGYDSVVLQQVQDSGLNGIDGRAALFMKGRVKGDKHLTFAYDSKKDPEAELLRDIDPDAYYQVYGDSSIRGYEAQSRSRLYVKVEKDRHSVMWGDYVTDNIANTADIGKVQRTLTGANAIYDDGKTKVQVFAARPDNPRTTELLDGNGTALNFKLKSSMVRNSEIIEIVTYDRTNKGLLLKVEKLERFKDYTIDEVTGYITFHRTIPSVDENNNPVSVRVSYDLENATNAYNVAGIRAQTKLNDKWTVGGSYTRDEHPTDGSDITGIYGQYKDDKTAAELGIASMSHQNGSNSGNAVRLQASHTWKEGSKTEITAIQAGAGYTNSSSGVQADRREIKITHEEKIGKNTTAKAELVNSQALSTDSKRNSAELSVTTKQKDWNIKGGMRKIQQSDGTKTDNVNTVIVGADRNIEVLGRKGTFKAEYERELGGARERAMVGADVNLGPKTKGYVRYEQADQLAGGTLAGAVDTKNNLVAGIKTELLPSTDFYSEYRLEGDVNGQDVVAVNGIKTTLELKKNLTVTPNLEVMNYMQGSGKEDSVAASVAIADTRNKAAKKLMRLETRRTKSEKYYGVNASYVAKVNENVTGMVSDQLRYTDYADKDSSIQNTLTVGGAYRPKAGGPYNALYSYKWKKDTAADENTHVLSTHQHYRVNKKTDVSGRVGAKRGSLKEGDMSVKSTSFMAAGHLQKDVTDKLGVDVHAGVMSTGDSNRRYIAGAGVHYNVMKNIRVGAGYNVSGVKDDDLDPNGTYQQGAYVGLQMKVDEDMFKWLE</sequence>
<reference evidence="5" key="1">
    <citation type="journal article" date="2023" name="Int. J. Mol. Sci.">
        <title>Metagenomics Revealed a New Genus 'Candidatus Thiocaldithrix dubininis' gen. nov., sp. nov. and a New Species 'Candidatus Thiothrix putei' sp. nov. in the Family Thiotrichaceae, Some Members of Which Have Traits of Both Na+- and H+-Motive Energetics.</title>
        <authorList>
            <person name="Ravin N.V."/>
            <person name="Muntyan M.S."/>
            <person name="Smolyakov D.D."/>
            <person name="Rudenko T.S."/>
            <person name="Beletsky A.V."/>
            <person name="Mardanov A.V."/>
            <person name="Grabovich M.Y."/>
        </authorList>
    </citation>
    <scope>NUCLEOTIDE SEQUENCE</scope>
    <source>
        <strain evidence="5">GKL-01</strain>
    </source>
</reference>
<dbReference type="Gene3D" id="2.60.40.740">
    <property type="match status" value="1"/>
</dbReference>
<dbReference type="Pfam" id="PF00691">
    <property type="entry name" value="OmpA"/>
    <property type="match status" value="1"/>
</dbReference>
<dbReference type="PANTHER" id="PTHR30329:SF21">
    <property type="entry name" value="LIPOPROTEIN YIAD-RELATED"/>
    <property type="match status" value="1"/>
</dbReference>
<dbReference type="Proteomes" id="UP001300672">
    <property type="component" value="Chromosome"/>
</dbReference>
<evidence type="ECO:0000256" key="1">
    <source>
        <dbReference type="PROSITE-ProRule" id="PRU00473"/>
    </source>
</evidence>
<keyword evidence="3" id="KW-0732">Signal</keyword>
<name>A0AA95H7D3_9GAMM</name>
<dbReference type="EMBL" id="CP124755">
    <property type="protein sequence ID" value="WGZ90835.1"/>
    <property type="molecule type" value="Genomic_DNA"/>
</dbReference>
<dbReference type="CDD" id="cd07185">
    <property type="entry name" value="OmpA_C-like"/>
    <property type="match status" value="1"/>
</dbReference>
<protein>
    <submittedName>
        <fullName evidence="5">OmpA family protein</fullName>
    </submittedName>
</protein>
<proteinExistence type="predicted"/>
<feature type="signal peptide" evidence="3">
    <location>
        <begin position="1"/>
        <end position="23"/>
    </location>
</feature>
<feature type="domain" description="OmpA-like" evidence="4">
    <location>
        <begin position="777"/>
        <end position="901"/>
    </location>
</feature>
<dbReference type="Gene3D" id="2.60.40.1120">
    <property type="entry name" value="Carboxypeptidase-like, regulatory domain"/>
    <property type="match status" value="1"/>
</dbReference>
<dbReference type="NCBIfam" id="TIGR01451">
    <property type="entry name" value="B_ant_repeat"/>
    <property type="match status" value="1"/>
</dbReference>
<dbReference type="PROSITE" id="PS51123">
    <property type="entry name" value="OMPA_2"/>
    <property type="match status" value="1"/>
</dbReference>
<dbReference type="GO" id="GO:0016020">
    <property type="term" value="C:membrane"/>
    <property type="evidence" value="ECO:0007669"/>
    <property type="project" value="UniProtKB-UniRule"/>
</dbReference>
<dbReference type="Gene3D" id="3.30.1330.60">
    <property type="entry name" value="OmpA-like domain"/>
    <property type="match status" value="1"/>
</dbReference>
<dbReference type="SUPFAM" id="SSF103088">
    <property type="entry name" value="OmpA-like"/>
    <property type="match status" value="1"/>
</dbReference>
<dbReference type="KEGG" id="tdu:QJT80_15330"/>
<gene>
    <name evidence="5" type="ORF">QJT80_15330</name>
</gene>
<feature type="region of interest" description="Disordered" evidence="2">
    <location>
        <begin position="869"/>
        <end position="890"/>
    </location>
</feature>
<dbReference type="InterPro" id="IPR050330">
    <property type="entry name" value="Bact_OuterMem_StrucFunc"/>
</dbReference>
<evidence type="ECO:0000256" key="2">
    <source>
        <dbReference type="SAM" id="MobiDB-lite"/>
    </source>
</evidence>
<dbReference type="InterPro" id="IPR011250">
    <property type="entry name" value="OMP/PagP_B-barrel"/>
</dbReference>
<evidence type="ECO:0000259" key="4">
    <source>
        <dbReference type="PROSITE" id="PS51123"/>
    </source>
</evidence>
<dbReference type="Pfam" id="PF01345">
    <property type="entry name" value="DUF11"/>
    <property type="match status" value="1"/>
</dbReference>
<organism evidence="5">
    <name type="scientific">Candidatus Thiocaldithrix dubininis</name>
    <dbReference type="NCBI Taxonomy" id="3080823"/>
    <lineage>
        <taxon>Bacteria</taxon>
        <taxon>Pseudomonadati</taxon>
        <taxon>Pseudomonadota</taxon>
        <taxon>Gammaproteobacteria</taxon>
        <taxon>Thiotrichales</taxon>
        <taxon>Thiotrichaceae</taxon>
        <taxon>Candidatus Thiocaldithrix</taxon>
    </lineage>
</organism>
<dbReference type="InterPro" id="IPR001434">
    <property type="entry name" value="OmcB-like_DUF11"/>
</dbReference>
<evidence type="ECO:0000313" key="5">
    <source>
        <dbReference type="EMBL" id="WGZ90835.1"/>
    </source>
</evidence>
<dbReference type="SUPFAM" id="SSF56935">
    <property type="entry name" value="Porins"/>
    <property type="match status" value="1"/>
</dbReference>
<evidence type="ECO:0000256" key="3">
    <source>
        <dbReference type="SAM" id="SignalP"/>
    </source>
</evidence>
<dbReference type="InterPro" id="IPR047589">
    <property type="entry name" value="DUF11_rpt"/>
</dbReference>